<feature type="binding site" evidence="11">
    <location>
        <position position="134"/>
    </location>
    <ligand>
        <name>Fe(2+)</name>
        <dbReference type="ChEBI" id="CHEBI:29033"/>
        <note>for iron-dependent acireductone dioxygenase activity</note>
    </ligand>
</feature>
<keyword evidence="6 11" id="KW-0223">Dioxygenase</keyword>
<comment type="function">
    <text evidence="11">Catalyzes 2 different reactions between oxygen and the acireductone 1,2-dihydroxy-3-keto-5-methylthiopentene (DHK-MTPene) depending upon the metal bound in the active site. Fe-containing acireductone dioxygenase (Fe-ARD) produces formate and 2-keto-4-methylthiobutyrate (KMTB), the alpha-ketoacid precursor of methionine in the methionine recycle pathway. Ni-containing acireductone dioxygenase (Ni-ARD) produces methylthiopropionate, carbon monoxide and formate, and does not lie on the methionine recycle pathway.</text>
</comment>
<dbReference type="Pfam" id="PF03079">
    <property type="entry name" value="ARD"/>
    <property type="match status" value="1"/>
</dbReference>
<protein>
    <recommendedName>
        <fullName evidence="11">Acireductone dioxygenase</fullName>
    </recommendedName>
    <alternativeName>
        <fullName evidence="11">Acireductone dioxygenase (Fe(2+)-requiring)</fullName>
        <shortName evidence="11">ARD'</shortName>
        <shortName evidence="11">Fe-ARD</shortName>
        <ecNumber evidence="11">1.13.11.54</ecNumber>
    </alternativeName>
    <alternativeName>
        <fullName evidence="11">Acireductone dioxygenase (Ni(2+)-requiring)</fullName>
        <shortName evidence="11">ARD</shortName>
        <shortName evidence="11">Ni-ARD</shortName>
        <ecNumber evidence="11">1.13.11.53</ecNumber>
    </alternativeName>
</protein>
<dbReference type="EC" id="1.13.11.54" evidence="11"/>
<comment type="catalytic activity">
    <reaction evidence="1 11">
        <text>1,2-dihydroxy-5-(methylsulfanyl)pent-1-en-3-one + O2 = 4-methylsulfanyl-2-oxobutanoate + formate + 2 H(+)</text>
        <dbReference type="Rhea" id="RHEA:24504"/>
        <dbReference type="ChEBI" id="CHEBI:15378"/>
        <dbReference type="ChEBI" id="CHEBI:15379"/>
        <dbReference type="ChEBI" id="CHEBI:15740"/>
        <dbReference type="ChEBI" id="CHEBI:16723"/>
        <dbReference type="ChEBI" id="CHEBI:49252"/>
        <dbReference type="EC" id="1.13.11.54"/>
    </reaction>
</comment>
<dbReference type="InterPro" id="IPR014710">
    <property type="entry name" value="RmlC-like_jellyroll"/>
</dbReference>
<dbReference type="InterPro" id="IPR004313">
    <property type="entry name" value="ARD"/>
</dbReference>
<keyword evidence="4 11" id="KW-0028">Amino-acid biosynthesis</keyword>
<comment type="similarity">
    <text evidence="11">Belongs to the acireductone dioxygenase (ARD) family.</text>
</comment>
<keyword evidence="8 11" id="KW-0408">Iron</keyword>
<comment type="catalytic activity">
    <reaction evidence="11">
        <text>1,2-dihydroxy-5-(methylsulfanyl)pent-1-en-3-one + O2 = 3-(methylsulfanyl)propanoate + CO + formate + 2 H(+)</text>
        <dbReference type="Rhea" id="RHEA:14161"/>
        <dbReference type="ChEBI" id="CHEBI:15378"/>
        <dbReference type="ChEBI" id="CHEBI:15379"/>
        <dbReference type="ChEBI" id="CHEBI:15740"/>
        <dbReference type="ChEBI" id="CHEBI:17245"/>
        <dbReference type="ChEBI" id="CHEBI:49016"/>
        <dbReference type="ChEBI" id="CHEBI:49252"/>
        <dbReference type="EC" id="1.13.11.53"/>
    </reaction>
</comment>
<keyword evidence="10 11" id="KW-0539">Nucleus</keyword>
<dbReference type="PANTHER" id="PTHR23418:SF0">
    <property type="entry name" value="ACIREDUCTONE DIOXYGENASE"/>
    <property type="match status" value="1"/>
</dbReference>
<sequence length="186" mass="21882">MADTLRAWYRDDSEDNLEELHQADPPQMLTAEEVLRVTGVKYRKVENCNDEAEQKRLSEGFVLADFLDISREAMGDKYEDFVKFSHVEHIHEDSEVRLVLKGGGYFEVRDYDDRWIRLHLREGDLIHLPAGIFHRLALDSKKHIKFYRLYSEVAEWRAFYRPEAESHPARDKFLSTRPNTTIVASP</sequence>
<comment type="cofactor">
    <cofactor evidence="11">
        <name>Fe(2+)</name>
        <dbReference type="ChEBI" id="CHEBI:29033"/>
    </cofactor>
    <cofactor evidence="11">
        <name>Ni(2+)</name>
        <dbReference type="ChEBI" id="CHEBI:49786"/>
    </cofactor>
    <text evidence="11">Binds either 1 Fe or Ni cation per monomer. Iron-binding promotes an acireductone dioxygenase reaction producing 2-keto-4-methylthiobutyrate, while nickel-binding promotes an acireductone dioxygenase reaction producing 3-(methylsulfanyl)propanoate.</text>
</comment>
<feature type="binding site" evidence="11">
    <location>
        <position position="95"/>
    </location>
    <ligand>
        <name>Ni(2+)</name>
        <dbReference type="ChEBI" id="CHEBI:49786"/>
        <note>for nickel-dependent acireductone dioxygenase activity</note>
    </ligand>
</feature>
<keyword evidence="13" id="KW-1185">Reference proteome</keyword>
<dbReference type="PANTHER" id="PTHR23418">
    <property type="entry name" value="ACIREDUCTONE DIOXYGENASE"/>
    <property type="match status" value="1"/>
</dbReference>
<comment type="subcellular location">
    <subcellularLocation>
        <location evidence="11">Cytoplasm</location>
    </subcellularLocation>
    <subcellularLocation>
        <location evidence="11">Nucleus</location>
    </subcellularLocation>
</comment>
<keyword evidence="2 11" id="KW-0963">Cytoplasm</keyword>
<dbReference type="GO" id="GO:0005634">
    <property type="term" value="C:nucleus"/>
    <property type="evidence" value="ECO:0007669"/>
    <property type="project" value="UniProtKB-SubCell"/>
</dbReference>
<dbReference type="SUPFAM" id="SSF51182">
    <property type="entry name" value="RmlC-like cupins"/>
    <property type="match status" value="1"/>
</dbReference>
<proteinExistence type="inferred from homology"/>
<evidence type="ECO:0000256" key="2">
    <source>
        <dbReference type="ARBA" id="ARBA00022490"/>
    </source>
</evidence>
<feature type="binding site" evidence="11">
    <location>
        <position position="89"/>
    </location>
    <ligand>
        <name>Fe(2+)</name>
        <dbReference type="ChEBI" id="CHEBI:29033"/>
        <note>for iron-dependent acireductone dioxygenase activity</note>
    </ligand>
</feature>
<gene>
    <name evidence="12" type="ORF">V1264_023076</name>
</gene>
<dbReference type="Gene3D" id="2.60.120.10">
    <property type="entry name" value="Jelly Rolls"/>
    <property type="match status" value="1"/>
</dbReference>
<reference evidence="12 13" key="1">
    <citation type="submission" date="2024-02" db="EMBL/GenBank/DDBJ databases">
        <title>Chromosome-scale genome assembly of the rough periwinkle Littorina saxatilis.</title>
        <authorList>
            <person name="De Jode A."/>
            <person name="Faria R."/>
            <person name="Formenti G."/>
            <person name="Sims Y."/>
            <person name="Smith T.P."/>
            <person name="Tracey A."/>
            <person name="Wood J.M.D."/>
            <person name="Zagrodzka Z.B."/>
            <person name="Johannesson K."/>
            <person name="Butlin R.K."/>
            <person name="Leder E.H."/>
        </authorList>
    </citation>
    <scope>NUCLEOTIDE SEQUENCE [LARGE SCALE GENOMIC DNA]</scope>
    <source>
        <strain evidence="12">Snail1</strain>
        <tissue evidence="12">Muscle</tissue>
    </source>
</reference>
<name>A0AAN9B8V5_9CAEN</name>
<dbReference type="GO" id="GO:0010308">
    <property type="term" value="F:acireductone dioxygenase (Ni2+-requiring) activity"/>
    <property type="evidence" value="ECO:0007669"/>
    <property type="project" value="UniProtKB-UniRule"/>
</dbReference>
<organism evidence="12 13">
    <name type="scientific">Littorina saxatilis</name>
    <dbReference type="NCBI Taxonomy" id="31220"/>
    <lineage>
        <taxon>Eukaryota</taxon>
        <taxon>Metazoa</taxon>
        <taxon>Spiralia</taxon>
        <taxon>Lophotrochozoa</taxon>
        <taxon>Mollusca</taxon>
        <taxon>Gastropoda</taxon>
        <taxon>Caenogastropoda</taxon>
        <taxon>Littorinimorpha</taxon>
        <taxon>Littorinoidea</taxon>
        <taxon>Littorinidae</taxon>
        <taxon>Littorina</taxon>
    </lineage>
</organism>
<keyword evidence="9 11" id="KW-0486">Methionine biosynthesis</keyword>
<dbReference type="GO" id="GO:0016151">
    <property type="term" value="F:nickel cation binding"/>
    <property type="evidence" value="ECO:0007669"/>
    <property type="project" value="UniProtKB-UniRule"/>
</dbReference>
<evidence type="ECO:0000256" key="7">
    <source>
        <dbReference type="ARBA" id="ARBA00023002"/>
    </source>
</evidence>
<evidence type="ECO:0000256" key="1">
    <source>
        <dbReference type="ARBA" id="ARBA00000428"/>
    </source>
</evidence>
<evidence type="ECO:0000256" key="4">
    <source>
        <dbReference type="ARBA" id="ARBA00022605"/>
    </source>
</evidence>
<dbReference type="GO" id="GO:0019509">
    <property type="term" value="P:L-methionine salvage from methylthioadenosine"/>
    <property type="evidence" value="ECO:0007669"/>
    <property type="project" value="UniProtKB-UniRule"/>
</dbReference>
<feature type="binding site" evidence="11">
    <location>
        <position position="134"/>
    </location>
    <ligand>
        <name>Ni(2+)</name>
        <dbReference type="ChEBI" id="CHEBI:49786"/>
        <note>for nickel-dependent acireductone dioxygenase activity</note>
    </ligand>
</feature>
<feature type="binding site" evidence="11">
    <location>
        <position position="89"/>
    </location>
    <ligand>
        <name>Ni(2+)</name>
        <dbReference type="ChEBI" id="CHEBI:49786"/>
        <note>for nickel-dependent acireductone dioxygenase activity</note>
    </ligand>
</feature>
<feature type="binding site" evidence="11">
    <location>
        <position position="91"/>
    </location>
    <ligand>
        <name>Fe(2+)</name>
        <dbReference type="ChEBI" id="CHEBI:29033"/>
        <note>for iron-dependent acireductone dioxygenase activity</note>
    </ligand>
</feature>
<evidence type="ECO:0000256" key="8">
    <source>
        <dbReference type="ARBA" id="ARBA00023004"/>
    </source>
</evidence>
<dbReference type="CDD" id="cd02232">
    <property type="entry name" value="cupin_ARD"/>
    <property type="match status" value="1"/>
</dbReference>
<dbReference type="AlphaFoldDB" id="A0AAN9B8V5"/>
<evidence type="ECO:0000313" key="13">
    <source>
        <dbReference type="Proteomes" id="UP001374579"/>
    </source>
</evidence>
<dbReference type="GO" id="GO:0010309">
    <property type="term" value="F:acireductone dioxygenase [iron(II)-requiring] activity"/>
    <property type="evidence" value="ECO:0007669"/>
    <property type="project" value="UniProtKB-UniRule"/>
</dbReference>
<evidence type="ECO:0000256" key="5">
    <source>
        <dbReference type="ARBA" id="ARBA00022723"/>
    </source>
</evidence>
<keyword evidence="7 11" id="KW-0560">Oxidoreductase</keyword>
<dbReference type="EC" id="1.13.11.53" evidence="11"/>
<dbReference type="HAMAP" id="MF_03154">
    <property type="entry name" value="Salvage_MtnD_euk"/>
    <property type="match status" value="1"/>
</dbReference>
<feature type="binding site" evidence="11">
    <location>
        <position position="91"/>
    </location>
    <ligand>
        <name>Ni(2+)</name>
        <dbReference type="ChEBI" id="CHEBI:49786"/>
        <note>for nickel-dependent acireductone dioxygenase activity</note>
    </ligand>
</feature>
<evidence type="ECO:0000256" key="10">
    <source>
        <dbReference type="ARBA" id="ARBA00023242"/>
    </source>
</evidence>
<dbReference type="GO" id="GO:0005737">
    <property type="term" value="C:cytoplasm"/>
    <property type="evidence" value="ECO:0007669"/>
    <property type="project" value="UniProtKB-SubCell"/>
</dbReference>
<comment type="caution">
    <text evidence="12">The sequence shown here is derived from an EMBL/GenBank/DDBJ whole genome shotgun (WGS) entry which is preliminary data.</text>
</comment>
<dbReference type="GO" id="GO:0005506">
    <property type="term" value="F:iron ion binding"/>
    <property type="evidence" value="ECO:0007669"/>
    <property type="project" value="UniProtKB-UniRule"/>
</dbReference>
<evidence type="ECO:0000256" key="6">
    <source>
        <dbReference type="ARBA" id="ARBA00022964"/>
    </source>
</evidence>
<evidence type="ECO:0000313" key="12">
    <source>
        <dbReference type="EMBL" id="KAK7100074.1"/>
    </source>
</evidence>
<dbReference type="InterPro" id="IPR011051">
    <property type="entry name" value="RmlC_Cupin_sf"/>
</dbReference>
<keyword evidence="3 11" id="KW-0533">Nickel</keyword>
<feature type="binding site" evidence="11">
    <location>
        <position position="95"/>
    </location>
    <ligand>
        <name>Fe(2+)</name>
        <dbReference type="ChEBI" id="CHEBI:29033"/>
        <note>for iron-dependent acireductone dioxygenase activity</note>
    </ligand>
</feature>
<keyword evidence="5 11" id="KW-0479">Metal-binding</keyword>
<dbReference type="EMBL" id="JBAMIC010000011">
    <property type="protein sequence ID" value="KAK7100074.1"/>
    <property type="molecule type" value="Genomic_DNA"/>
</dbReference>
<dbReference type="InterPro" id="IPR027496">
    <property type="entry name" value="ARD_euk"/>
</dbReference>
<comment type="pathway">
    <text evidence="11">Amino-acid biosynthesis; L-methionine biosynthesis via salvage pathway; L-methionine from S-methyl-5-thio-alpha-D-ribose 1-phosphate: step 5/6.</text>
</comment>
<evidence type="ECO:0000256" key="11">
    <source>
        <dbReference type="HAMAP-Rule" id="MF_03154"/>
    </source>
</evidence>
<accession>A0AAN9B8V5</accession>
<evidence type="ECO:0000256" key="9">
    <source>
        <dbReference type="ARBA" id="ARBA00023167"/>
    </source>
</evidence>
<dbReference type="Proteomes" id="UP001374579">
    <property type="component" value="Unassembled WGS sequence"/>
</dbReference>
<evidence type="ECO:0000256" key="3">
    <source>
        <dbReference type="ARBA" id="ARBA00022596"/>
    </source>
</evidence>